<gene>
    <name evidence="2" type="ORF">R1sor_009237</name>
</gene>
<protein>
    <submittedName>
        <fullName evidence="2">Uncharacterized protein</fullName>
    </submittedName>
</protein>
<evidence type="ECO:0000313" key="3">
    <source>
        <dbReference type="Proteomes" id="UP001633002"/>
    </source>
</evidence>
<keyword evidence="3" id="KW-1185">Reference proteome</keyword>
<dbReference type="AlphaFoldDB" id="A0ABD3H5S7"/>
<reference evidence="2 3" key="1">
    <citation type="submission" date="2024-09" db="EMBL/GenBank/DDBJ databases">
        <title>Chromosome-scale assembly of Riccia sorocarpa.</title>
        <authorList>
            <person name="Paukszto L."/>
        </authorList>
    </citation>
    <scope>NUCLEOTIDE SEQUENCE [LARGE SCALE GENOMIC DNA]</scope>
    <source>
        <strain evidence="2">LP-2024</strain>
        <tissue evidence="2">Aerial parts of the thallus</tissue>
    </source>
</reference>
<name>A0ABD3H5S7_9MARC</name>
<feature type="compositionally biased region" description="Basic and acidic residues" evidence="1">
    <location>
        <begin position="114"/>
        <end position="123"/>
    </location>
</feature>
<feature type="region of interest" description="Disordered" evidence="1">
    <location>
        <begin position="55"/>
        <end position="123"/>
    </location>
</feature>
<accession>A0ABD3H5S7</accession>
<sequence>MALEIECADLRDEQVTMAGTSSELDRAALMTQFQHLKAKMEKMKQENNALRAHMKLAGEKEGDAAEQSSDNPIPSKEKGKLIEEENEGEPSSEAEVVSKKRMTKPAKPPMHAPFDGKKSLIEF</sequence>
<dbReference type="Proteomes" id="UP001633002">
    <property type="component" value="Unassembled WGS sequence"/>
</dbReference>
<evidence type="ECO:0000256" key="1">
    <source>
        <dbReference type="SAM" id="MobiDB-lite"/>
    </source>
</evidence>
<proteinExistence type="predicted"/>
<evidence type="ECO:0000313" key="2">
    <source>
        <dbReference type="EMBL" id="KAL3686663.1"/>
    </source>
</evidence>
<comment type="caution">
    <text evidence="2">The sequence shown here is derived from an EMBL/GenBank/DDBJ whole genome shotgun (WGS) entry which is preliminary data.</text>
</comment>
<organism evidence="2 3">
    <name type="scientific">Riccia sorocarpa</name>
    <dbReference type="NCBI Taxonomy" id="122646"/>
    <lineage>
        <taxon>Eukaryota</taxon>
        <taxon>Viridiplantae</taxon>
        <taxon>Streptophyta</taxon>
        <taxon>Embryophyta</taxon>
        <taxon>Marchantiophyta</taxon>
        <taxon>Marchantiopsida</taxon>
        <taxon>Marchantiidae</taxon>
        <taxon>Marchantiales</taxon>
        <taxon>Ricciaceae</taxon>
        <taxon>Riccia</taxon>
    </lineage>
</organism>
<dbReference type="EMBL" id="JBJQOH010000005">
    <property type="protein sequence ID" value="KAL3686663.1"/>
    <property type="molecule type" value="Genomic_DNA"/>
</dbReference>